<evidence type="ECO:0000313" key="2">
    <source>
        <dbReference type="Proteomes" id="UP000241769"/>
    </source>
</evidence>
<comment type="caution">
    <text evidence="1">The sequence shown here is derived from an EMBL/GenBank/DDBJ whole genome shotgun (WGS) entry which is preliminary data.</text>
</comment>
<feature type="non-terminal residue" evidence="1">
    <location>
        <position position="1"/>
    </location>
</feature>
<dbReference type="EMBL" id="MDYQ01000700">
    <property type="protein sequence ID" value="PRP73029.1"/>
    <property type="molecule type" value="Genomic_DNA"/>
</dbReference>
<name>A0A2P6MMU7_9EUKA</name>
<dbReference type="Proteomes" id="UP000241769">
    <property type="component" value="Unassembled WGS sequence"/>
</dbReference>
<reference evidence="1 2" key="1">
    <citation type="journal article" date="2018" name="Genome Biol. Evol.">
        <title>Multiple Roots of Fruiting Body Formation in Amoebozoa.</title>
        <authorList>
            <person name="Hillmann F."/>
            <person name="Forbes G."/>
            <person name="Novohradska S."/>
            <person name="Ferling I."/>
            <person name="Riege K."/>
            <person name="Groth M."/>
            <person name="Westermann M."/>
            <person name="Marz M."/>
            <person name="Spaller T."/>
            <person name="Winckler T."/>
            <person name="Schaap P."/>
            <person name="Glockner G."/>
        </authorList>
    </citation>
    <scope>NUCLEOTIDE SEQUENCE [LARGE SCALE GENOMIC DNA]</scope>
    <source>
        <strain evidence="1 2">Jena</strain>
    </source>
</reference>
<proteinExistence type="predicted"/>
<keyword evidence="2" id="KW-1185">Reference proteome</keyword>
<dbReference type="AlphaFoldDB" id="A0A2P6MMU7"/>
<organism evidence="1 2">
    <name type="scientific">Planoprotostelium fungivorum</name>
    <dbReference type="NCBI Taxonomy" id="1890364"/>
    <lineage>
        <taxon>Eukaryota</taxon>
        <taxon>Amoebozoa</taxon>
        <taxon>Evosea</taxon>
        <taxon>Variosea</taxon>
        <taxon>Cavosteliida</taxon>
        <taxon>Cavosteliaceae</taxon>
        <taxon>Planoprotostelium</taxon>
    </lineage>
</organism>
<evidence type="ECO:0000313" key="1">
    <source>
        <dbReference type="EMBL" id="PRP73029.1"/>
    </source>
</evidence>
<gene>
    <name evidence="1" type="ORF">PROFUN_17015</name>
</gene>
<accession>A0A2P6MMU7</accession>
<protein>
    <submittedName>
        <fullName evidence="1">Uncharacterized protein</fullName>
    </submittedName>
</protein>
<sequence>PTMSSNLLRLANQTKPLIQTYVPMKPFRWTGTSGTAEYRLDNAKENIMSEFTKNNDSLPIRLLNVCNAMMLERIDPDNFVMEKLSECIELAPWVAAQCIHRNMNISETIAERAVIGMVHGRVDESTVDQVAVQLYNGKDMHLFRKALLRAHVQLNNIQYVDALVEKVTEEKWSPLANLIVSSYCELSRYDKAHSAYLQWKKIFKDKSTYGLEHLITFLLAEGKLEEAIQLFLSEPQTPEVFVSFLEHYSKRADYSQIRCWALRLREAFPRFRYSPTDPAFSSRILEYYLVDVSHSSLLCIHPLQFNKKMDLAR</sequence>
<dbReference type="InParanoid" id="A0A2P6MMU7"/>